<proteinExistence type="predicted"/>
<dbReference type="Proteomes" id="UP000658514">
    <property type="component" value="Unassembled WGS sequence"/>
</dbReference>
<protein>
    <submittedName>
        <fullName evidence="1">Uncharacterized protein</fullName>
    </submittedName>
</protein>
<gene>
    <name evidence="1" type="ORF">H6G24_28045</name>
</gene>
<accession>A0ABR8AID0</accession>
<dbReference type="EMBL" id="JACJQH010000056">
    <property type="protein sequence ID" value="MBD2199290.1"/>
    <property type="molecule type" value="Genomic_DNA"/>
</dbReference>
<sequence>MSFIDCMLLTLINAVACLAFPKLLSMILAVNTKKSIPAPVPVTATESNTEVTSFSELSELRL</sequence>
<evidence type="ECO:0000313" key="1">
    <source>
        <dbReference type="EMBL" id="MBD2199290.1"/>
    </source>
</evidence>
<dbReference type="RefSeq" id="WP_190548457.1">
    <property type="nucleotide sequence ID" value="NZ_CAWPNO010000091.1"/>
</dbReference>
<reference evidence="1 2" key="1">
    <citation type="journal article" date="2020" name="ISME J.">
        <title>Comparative genomics reveals insights into cyanobacterial evolution and habitat adaptation.</title>
        <authorList>
            <person name="Chen M.Y."/>
            <person name="Teng W.K."/>
            <person name="Zhao L."/>
            <person name="Hu C.X."/>
            <person name="Zhou Y.K."/>
            <person name="Han B.P."/>
            <person name="Song L.R."/>
            <person name="Shu W.S."/>
        </authorList>
    </citation>
    <scope>NUCLEOTIDE SEQUENCE [LARGE SCALE GENOMIC DNA]</scope>
    <source>
        <strain evidence="1 2">FACHB-288</strain>
    </source>
</reference>
<name>A0ABR8AID0_9CYAN</name>
<keyword evidence="2" id="KW-1185">Reference proteome</keyword>
<comment type="caution">
    <text evidence="1">The sequence shown here is derived from an EMBL/GenBank/DDBJ whole genome shotgun (WGS) entry which is preliminary data.</text>
</comment>
<evidence type="ECO:0000313" key="2">
    <source>
        <dbReference type="Proteomes" id="UP000658514"/>
    </source>
</evidence>
<organism evidence="1 2">
    <name type="scientific">Calothrix parietina FACHB-288</name>
    <dbReference type="NCBI Taxonomy" id="2692896"/>
    <lineage>
        <taxon>Bacteria</taxon>
        <taxon>Bacillati</taxon>
        <taxon>Cyanobacteriota</taxon>
        <taxon>Cyanophyceae</taxon>
        <taxon>Nostocales</taxon>
        <taxon>Calotrichaceae</taxon>
        <taxon>Calothrix</taxon>
    </lineage>
</organism>